<dbReference type="SUPFAM" id="SSF51735">
    <property type="entry name" value="NAD(P)-binding Rossmann-fold domains"/>
    <property type="match status" value="1"/>
</dbReference>
<reference evidence="3 4" key="1">
    <citation type="journal article" date="2014" name="Int. J. Syst. Evol. Microbiol.">
        <title>Complete genome sequence of Corynebacterium casei LMG S-19264T (=DSM 44701T), isolated from a smear-ripened cheese.</title>
        <authorList>
            <consortium name="US DOE Joint Genome Institute (JGI-PGF)"/>
            <person name="Walter F."/>
            <person name="Albersmeier A."/>
            <person name="Kalinowski J."/>
            <person name="Ruckert C."/>
        </authorList>
    </citation>
    <scope>NUCLEOTIDE SEQUENCE [LARGE SCALE GENOMIC DNA]</scope>
    <source>
        <strain evidence="3 4">CGMCC 1.9161</strain>
    </source>
</reference>
<evidence type="ECO:0000313" key="3">
    <source>
        <dbReference type="EMBL" id="GGK35679.1"/>
    </source>
</evidence>
<dbReference type="RefSeq" id="WP_188913042.1">
    <property type="nucleotide sequence ID" value="NZ_BMMF01000006.1"/>
</dbReference>
<evidence type="ECO:0000259" key="2">
    <source>
        <dbReference type="Pfam" id="PF22725"/>
    </source>
</evidence>
<sequence length="329" mass="35122">MTRVAIVGMGWWGRTLARSLADSETLRPILAVDPHPAGREAGEALGLAVVDDLRAACARADVDAVLLCSPHRFHAEQIEIAAAAGKHVFCEKPLCTTAAEAERALAAVRRAGIVLGIGHERRFEPAIRKLRERIAAGEIGTILAVEGNFSQDKFLSLPPDNWRLSPSEAPVGPLSATGIHMVDLAIAVLGRPDRVWARLATRGSSFANGDTLSVTVAFPGGASATITALLATPFVGRFAVYGSRGWIEIRDRTHPESPSGWDVEECLRGGERVSTFWPPHPAVRDNLDAFAAALRGEAPYPVTLDEMEANVRTFEAVTRSAASGAIETV</sequence>
<dbReference type="PANTHER" id="PTHR43377:SF1">
    <property type="entry name" value="BILIVERDIN REDUCTASE A"/>
    <property type="match status" value="1"/>
</dbReference>
<evidence type="ECO:0000259" key="1">
    <source>
        <dbReference type="Pfam" id="PF01408"/>
    </source>
</evidence>
<name>A0A917Q8E3_9HYPH</name>
<organism evidence="3 4">
    <name type="scientific">Salinarimonas ramus</name>
    <dbReference type="NCBI Taxonomy" id="690164"/>
    <lineage>
        <taxon>Bacteria</taxon>
        <taxon>Pseudomonadati</taxon>
        <taxon>Pseudomonadota</taxon>
        <taxon>Alphaproteobacteria</taxon>
        <taxon>Hyphomicrobiales</taxon>
        <taxon>Salinarimonadaceae</taxon>
        <taxon>Salinarimonas</taxon>
    </lineage>
</organism>
<dbReference type="Gene3D" id="3.40.50.720">
    <property type="entry name" value="NAD(P)-binding Rossmann-like Domain"/>
    <property type="match status" value="1"/>
</dbReference>
<dbReference type="PANTHER" id="PTHR43377">
    <property type="entry name" value="BILIVERDIN REDUCTASE A"/>
    <property type="match status" value="1"/>
</dbReference>
<proteinExistence type="predicted"/>
<dbReference type="InterPro" id="IPR036291">
    <property type="entry name" value="NAD(P)-bd_dom_sf"/>
</dbReference>
<dbReference type="Pfam" id="PF22725">
    <property type="entry name" value="GFO_IDH_MocA_C3"/>
    <property type="match status" value="1"/>
</dbReference>
<dbReference type="Proteomes" id="UP000600449">
    <property type="component" value="Unassembled WGS sequence"/>
</dbReference>
<evidence type="ECO:0000313" key="4">
    <source>
        <dbReference type="Proteomes" id="UP000600449"/>
    </source>
</evidence>
<accession>A0A917Q8E3</accession>
<dbReference type="AlphaFoldDB" id="A0A917Q8E3"/>
<comment type="caution">
    <text evidence="3">The sequence shown here is derived from an EMBL/GenBank/DDBJ whole genome shotgun (WGS) entry which is preliminary data.</text>
</comment>
<protein>
    <submittedName>
        <fullName evidence="3">Dehydrogenase</fullName>
    </submittedName>
</protein>
<keyword evidence="4" id="KW-1185">Reference proteome</keyword>
<feature type="domain" description="Gfo/Idh/MocA-like oxidoreductase N-terminal" evidence="1">
    <location>
        <begin position="3"/>
        <end position="119"/>
    </location>
</feature>
<dbReference type="InterPro" id="IPR000683">
    <property type="entry name" value="Gfo/Idh/MocA-like_OxRdtase_N"/>
</dbReference>
<dbReference type="GO" id="GO:0000166">
    <property type="term" value="F:nucleotide binding"/>
    <property type="evidence" value="ECO:0007669"/>
    <property type="project" value="InterPro"/>
</dbReference>
<gene>
    <name evidence="3" type="ORF">GCM10011322_23210</name>
</gene>
<dbReference type="Gene3D" id="3.30.360.10">
    <property type="entry name" value="Dihydrodipicolinate Reductase, domain 2"/>
    <property type="match status" value="1"/>
</dbReference>
<dbReference type="InterPro" id="IPR055170">
    <property type="entry name" value="GFO_IDH_MocA-like_dom"/>
</dbReference>
<dbReference type="Pfam" id="PF01408">
    <property type="entry name" value="GFO_IDH_MocA"/>
    <property type="match status" value="1"/>
</dbReference>
<dbReference type="EMBL" id="BMMF01000006">
    <property type="protein sequence ID" value="GGK35679.1"/>
    <property type="molecule type" value="Genomic_DNA"/>
</dbReference>
<dbReference type="SUPFAM" id="SSF55347">
    <property type="entry name" value="Glyceraldehyde-3-phosphate dehydrogenase-like, C-terminal domain"/>
    <property type="match status" value="1"/>
</dbReference>
<feature type="domain" description="GFO/IDH/MocA-like oxidoreductase" evidence="2">
    <location>
        <begin position="127"/>
        <end position="248"/>
    </location>
</feature>
<dbReference type="InterPro" id="IPR051450">
    <property type="entry name" value="Gfo/Idh/MocA_Oxidoreductases"/>
</dbReference>